<organism evidence="4 5">
    <name type="scientific">Candidatus Nealsonbacteria bacterium CG18_big_fil_WC_8_21_14_2_50_37_10</name>
    <dbReference type="NCBI Taxonomy" id="1974717"/>
    <lineage>
        <taxon>Bacteria</taxon>
        <taxon>Candidatus Nealsoniibacteriota</taxon>
    </lineage>
</organism>
<dbReference type="EMBL" id="PCUC01000120">
    <property type="protein sequence ID" value="PIQ06183.1"/>
    <property type="molecule type" value="Genomic_DNA"/>
</dbReference>
<dbReference type="GO" id="GO:0015935">
    <property type="term" value="C:small ribosomal subunit"/>
    <property type="evidence" value="ECO:0007669"/>
    <property type="project" value="TreeGrafter"/>
</dbReference>
<gene>
    <name evidence="4" type="primary">rpsP</name>
    <name evidence="4" type="ORF">COW72_02265</name>
</gene>
<sequence length="93" mass="10643">MLVIRFFRTGKKNQPSFKIVVTDKRKPPRAGRYIEEVGFWNPLTKEKVLKGERIKYWLSVGAKPSNRVYNLLVTERMKVSEGGDEAIASATSE</sequence>
<evidence type="ECO:0000313" key="5">
    <source>
        <dbReference type="Proteomes" id="UP000230778"/>
    </source>
</evidence>
<dbReference type="Gene3D" id="3.30.1320.10">
    <property type="match status" value="1"/>
</dbReference>
<accession>A0A2H0FHN7</accession>
<dbReference type="GO" id="GO:0006412">
    <property type="term" value="P:translation"/>
    <property type="evidence" value="ECO:0007669"/>
    <property type="project" value="InterPro"/>
</dbReference>
<dbReference type="Pfam" id="PF00886">
    <property type="entry name" value="Ribosomal_S16"/>
    <property type="match status" value="1"/>
</dbReference>
<reference evidence="4 5" key="1">
    <citation type="submission" date="2017-09" db="EMBL/GenBank/DDBJ databases">
        <title>Depth-based differentiation of microbial function through sediment-hosted aquifers and enrichment of novel symbionts in the deep terrestrial subsurface.</title>
        <authorList>
            <person name="Probst A.J."/>
            <person name="Ladd B."/>
            <person name="Jarett J.K."/>
            <person name="Geller-Mcgrath D.E."/>
            <person name="Sieber C.M."/>
            <person name="Emerson J.B."/>
            <person name="Anantharaman K."/>
            <person name="Thomas B.C."/>
            <person name="Malmstrom R."/>
            <person name="Stieglmeier M."/>
            <person name="Klingl A."/>
            <person name="Woyke T."/>
            <person name="Ryan C.M."/>
            <person name="Banfield J.F."/>
        </authorList>
    </citation>
    <scope>NUCLEOTIDE SEQUENCE [LARGE SCALE GENOMIC DNA]</scope>
    <source>
        <strain evidence="4">CG18_big_fil_WC_8_21_14_2_50_37_10</strain>
    </source>
</reference>
<comment type="caution">
    <text evidence="4">The sequence shown here is derived from an EMBL/GenBank/DDBJ whole genome shotgun (WGS) entry which is preliminary data.</text>
</comment>
<dbReference type="NCBIfam" id="TIGR00002">
    <property type="entry name" value="S16"/>
    <property type="match status" value="1"/>
</dbReference>
<evidence type="ECO:0000256" key="1">
    <source>
        <dbReference type="ARBA" id="ARBA00022980"/>
    </source>
</evidence>
<dbReference type="HAMAP" id="MF_00385">
    <property type="entry name" value="Ribosomal_bS16"/>
    <property type="match status" value="1"/>
</dbReference>
<name>A0A2H0FHN7_9BACT</name>
<evidence type="ECO:0000256" key="2">
    <source>
        <dbReference type="ARBA" id="ARBA00023274"/>
    </source>
</evidence>
<dbReference type="PANTHER" id="PTHR12919:SF20">
    <property type="entry name" value="SMALL RIBOSOMAL SUBUNIT PROTEIN BS16M"/>
    <property type="match status" value="1"/>
</dbReference>
<keyword evidence="2" id="KW-0687">Ribonucleoprotein</keyword>
<feature type="non-terminal residue" evidence="4">
    <location>
        <position position="93"/>
    </location>
</feature>
<keyword evidence="1 4" id="KW-0689">Ribosomal protein</keyword>
<dbReference type="Proteomes" id="UP000230778">
    <property type="component" value="Unassembled WGS sequence"/>
</dbReference>
<proteinExistence type="inferred from homology"/>
<dbReference type="PANTHER" id="PTHR12919">
    <property type="entry name" value="30S RIBOSOMAL PROTEIN S16"/>
    <property type="match status" value="1"/>
</dbReference>
<protein>
    <recommendedName>
        <fullName evidence="3">30S ribosomal protein S16</fullName>
    </recommendedName>
</protein>
<evidence type="ECO:0000313" key="4">
    <source>
        <dbReference type="EMBL" id="PIQ06183.1"/>
    </source>
</evidence>
<dbReference type="GO" id="GO:0003735">
    <property type="term" value="F:structural constituent of ribosome"/>
    <property type="evidence" value="ECO:0007669"/>
    <property type="project" value="InterPro"/>
</dbReference>
<dbReference type="InterPro" id="IPR000307">
    <property type="entry name" value="Ribosomal_bS16"/>
</dbReference>
<dbReference type="SUPFAM" id="SSF54565">
    <property type="entry name" value="Ribosomal protein S16"/>
    <property type="match status" value="1"/>
</dbReference>
<evidence type="ECO:0000256" key="3">
    <source>
        <dbReference type="ARBA" id="ARBA00035310"/>
    </source>
</evidence>
<dbReference type="InterPro" id="IPR023803">
    <property type="entry name" value="Ribosomal_bS16_dom_sf"/>
</dbReference>
<dbReference type="AlphaFoldDB" id="A0A2H0FHN7"/>
<dbReference type="GO" id="GO:0005737">
    <property type="term" value="C:cytoplasm"/>
    <property type="evidence" value="ECO:0007669"/>
    <property type="project" value="UniProtKB-ARBA"/>
</dbReference>